<dbReference type="AlphaFoldDB" id="A0ABD1ZE98"/>
<evidence type="ECO:0000313" key="2">
    <source>
        <dbReference type="EMBL" id="KAL2644687.1"/>
    </source>
</evidence>
<evidence type="ECO:0000313" key="3">
    <source>
        <dbReference type="Proteomes" id="UP001605036"/>
    </source>
</evidence>
<keyword evidence="3" id="KW-1185">Reference proteome</keyword>
<dbReference type="Proteomes" id="UP001605036">
    <property type="component" value="Unassembled WGS sequence"/>
</dbReference>
<dbReference type="EMBL" id="JBHFFA010000002">
    <property type="protein sequence ID" value="KAL2644687.1"/>
    <property type="molecule type" value="Genomic_DNA"/>
</dbReference>
<feature type="region of interest" description="Disordered" evidence="1">
    <location>
        <begin position="19"/>
        <end position="38"/>
    </location>
</feature>
<organism evidence="2 3">
    <name type="scientific">Riccia fluitans</name>
    <dbReference type="NCBI Taxonomy" id="41844"/>
    <lineage>
        <taxon>Eukaryota</taxon>
        <taxon>Viridiplantae</taxon>
        <taxon>Streptophyta</taxon>
        <taxon>Embryophyta</taxon>
        <taxon>Marchantiophyta</taxon>
        <taxon>Marchantiopsida</taxon>
        <taxon>Marchantiidae</taxon>
        <taxon>Marchantiales</taxon>
        <taxon>Ricciaceae</taxon>
        <taxon>Riccia</taxon>
    </lineage>
</organism>
<gene>
    <name evidence="2" type="ORF">R1flu_012274</name>
</gene>
<accession>A0ABD1ZE98</accession>
<name>A0ABD1ZE98_9MARC</name>
<reference evidence="2 3" key="1">
    <citation type="submission" date="2024-09" db="EMBL/GenBank/DDBJ databases">
        <title>Chromosome-scale assembly of Riccia fluitans.</title>
        <authorList>
            <person name="Paukszto L."/>
            <person name="Sawicki J."/>
            <person name="Karawczyk K."/>
            <person name="Piernik-Szablinska J."/>
            <person name="Szczecinska M."/>
            <person name="Mazdziarz M."/>
        </authorList>
    </citation>
    <scope>NUCLEOTIDE SEQUENCE [LARGE SCALE GENOMIC DNA]</scope>
    <source>
        <strain evidence="2">Rf_01</strain>
        <tissue evidence="2">Aerial parts of the thallus</tissue>
    </source>
</reference>
<comment type="caution">
    <text evidence="2">The sequence shown here is derived from an EMBL/GenBank/DDBJ whole genome shotgun (WGS) entry which is preliminary data.</text>
</comment>
<protein>
    <submittedName>
        <fullName evidence="2">Uncharacterized protein</fullName>
    </submittedName>
</protein>
<evidence type="ECO:0000256" key="1">
    <source>
        <dbReference type="SAM" id="MobiDB-lite"/>
    </source>
</evidence>
<sequence length="82" mass="9304">MIIYSVTLLWRKWMTNLQDGSNHSGERRTSKKSVHVNTTDTEAFTMDGDIEADHSLPPMLRYSLVLRPESSCISNSFCVSIP</sequence>
<proteinExistence type="predicted"/>